<dbReference type="AlphaFoldDB" id="A0A6C0JAZ6"/>
<dbReference type="Gene3D" id="3.40.50.300">
    <property type="entry name" value="P-loop containing nucleotide triphosphate hydrolases"/>
    <property type="match status" value="2"/>
</dbReference>
<keyword evidence="1" id="KW-0547">Nucleotide-binding</keyword>
<evidence type="ECO:0000256" key="2">
    <source>
        <dbReference type="ARBA" id="ARBA00022801"/>
    </source>
</evidence>
<dbReference type="PANTHER" id="PTHR45766">
    <property type="entry name" value="DNA ANNEALING HELICASE AND ENDONUCLEASE ZRANB3 FAMILY MEMBER"/>
    <property type="match status" value="1"/>
</dbReference>
<feature type="domain" description="Helicase ATP-binding" evidence="5">
    <location>
        <begin position="173"/>
        <end position="464"/>
    </location>
</feature>
<name>A0A6C0JAZ6_9ZZZZ</name>
<dbReference type="GO" id="GO:0031297">
    <property type="term" value="P:replication fork processing"/>
    <property type="evidence" value="ECO:0007669"/>
    <property type="project" value="TreeGrafter"/>
</dbReference>
<dbReference type="SMART" id="SM00487">
    <property type="entry name" value="DEXDc"/>
    <property type="match status" value="1"/>
</dbReference>
<dbReference type="GO" id="GO:0043596">
    <property type="term" value="C:nuclear replication fork"/>
    <property type="evidence" value="ECO:0007669"/>
    <property type="project" value="TreeGrafter"/>
</dbReference>
<dbReference type="EMBL" id="MN740359">
    <property type="protein sequence ID" value="QHU02473.1"/>
    <property type="molecule type" value="Genomic_DNA"/>
</dbReference>
<protein>
    <recommendedName>
        <fullName evidence="5">Helicase ATP-binding domain-containing protein</fullName>
    </recommendedName>
</protein>
<sequence length="1164" mass="133159">MSQLLLERLSKKNTKKAKMKPMEIKLEKGQVAVKIQLVKSNTDYDFESLKQKLKNRGLSAPKISKESVENLVKTVINMEEKMEEKVDPKPKKLNSKTKLPGKKIDKSKIRTKREKKTIDEIILDIPATLIQVEERALGDRLSEKEPSVNIKAPAYYMNNREMFINFINSTFRKYGKLLKNQEEDGSITCDSLNNTKSKSFSLMIHQQIVRDYINIYTPYRGLLLYHGLGAGKTCASIAIAEGLKNTNQVIIMTPASLRMNYINELKNCGDPIYKLNQFWEKIATAGNLHLEKALSEILNLPVSFIRKQGWAWMVDVKKQSNFDKLVPEDQKSIDLQINEMLLKKYKFINYNGMREEHLDKMITESEELHNTSNPFDDKVIIIDEAHNFVSRIVNKLKGKKTSLSTKLYELILSANNCRVVFLTGTPIINYPNEIGVLFNMLRGYIKTFYLKLDTSDTRNTINQKYMLEIFKKEKLLDYIEYNPSKKPPVLIVTRNPFGFTNRVKKQGDKNIYAGVSSNKSGLVDDNKFISFITKTLKNHNIKVLPKQTQVENHKALPDILETFKDLFIDPVTGEMKQQNLFKRRIVGLTSYFRSASESLLPKYEDTPKYYHIEKIPMSTFQVGVYEKARAAERKEEDRNAKKKAKQQQGVYDETASTYRIFSRAYCNFVFPNEIVEDDDNQSVLLSRPMPKSDQTLEHAISTKITESDEETKTTNKDKLDEDILDAINIEDKLDNQDGLYTMDDVEQLEQQTRQQTDSSYKDRINNALNLLVKYGEKYFSPSGLALYSPKFKKLVENLKNPPTSTTSGEGLHLIYSQFRTIEGIGVLTLILNQNGFTRFKISKRTGTWELDIAEADRGKPTYALYTGTETSEEKEIIRNVFNSSWDSIPSTLATQLKEINQNNNLGEIIKILMITSSGSEGITLKNTRFVHLVEPYWHPVRTDQVIGRARRICSHKDLPESLRSVEVFVYLMTFTDKQINGDKEAANKEDRQPILSLALRNSKADKSKIDRITPLTSDEALFEISNIKKTTTNSILRAIKSSSIDCALHFNSNKKEGFACYSFGAPSVNSFSHKPNYSAEEKDSVAAQNLKGVTWEAFPITIQGTKYALKRTDPTNKKLGEIYDLESYLTAKNNPNINPILIGRTIINPKNPKKIQFLNISDEI</sequence>
<dbReference type="GO" id="GO:0005524">
    <property type="term" value="F:ATP binding"/>
    <property type="evidence" value="ECO:0007669"/>
    <property type="project" value="UniProtKB-KW"/>
</dbReference>
<dbReference type="GO" id="GO:0006281">
    <property type="term" value="P:DNA repair"/>
    <property type="evidence" value="ECO:0007669"/>
    <property type="project" value="TreeGrafter"/>
</dbReference>
<dbReference type="PANTHER" id="PTHR45766:SF3">
    <property type="entry name" value="DNA ANNEALING HELICASE AND ENDONUCLEASE ZRANB3"/>
    <property type="match status" value="1"/>
</dbReference>
<evidence type="ECO:0000313" key="6">
    <source>
        <dbReference type="EMBL" id="QHU02473.1"/>
    </source>
</evidence>
<dbReference type="InterPro" id="IPR000330">
    <property type="entry name" value="SNF2_N"/>
</dbReference>
<keyword evidence="3" id="KW-0347">Helicase</keyword>
<dbReference type="Pfam" id="PF00176">
    <property type="entry name" value="SNF2-rel_dom"/>
    <property type="match status" value="1"/>
</dbReference>
<dbReference type="GO" id="GO:0004386">
    <property type="term" value="F:helicase activity"/>
    <property type="evidence" value="ECO:0007669"/>
    <property type="project" value="UniProtKB-KW"/>
</dbReference>
<dbReference type="InterPro" id="IPR001650">
    <property type="entry name" value="Helicase_C-like"/>
</dbReference>
<dbReference type="InterPro" id="IPR027417">
    <property type="entry name" value="P-loop_NTPase"/>
</dbReference>
<evidence type="ECO:0000259" key="5">
    <source>
        <dbReference type="SMART" id="SM00487"/>
    </source>
</evidence>
<proteinExistence type="predicted"/>
<dbReference type="SUPFAM" id="SSF52540">
    <property type="entry name" value="P-loop containing nucleoside triphosphate hydrolases"/>
    <property type="match status" value="2"/>
</dbReference>
<evidence type="ECO:0000256" key="3">
    <source>
        <dbReference type="ARBA" id="ARBA00022806"/>
    </source>
</evidence>
<keyword evidence="4" id="KW-0067">ATP-binding</keyword>
<dbReference type="Pfam" id="PF00271">
    <property type="entry name" value="Helicase_C"/>
    <property type="match status" value="1"/>
</dbReference>
<keyword evidence="2" id="KW-0378">Hydrolase</keyword>
<evidence type="ECO:0000256" key="4">
    <source>
        <dbReference type="ARBA" id="ARBA00022840"/>
    </source>
</evidence>
<dbReference type="InterPro" id="IPR014001">
    <property type="entry name" value="Helicase_ATP-bd"/>
</dbReference>
<accession>A0A6C0JAZ6</accession>
<dbReference type="GO" id="GO:0004520">
    <property type="term" value="F:DNA endonuclease activity"/>
    <property type="evidence" value="ECO:0007669"/>
    <property type="project" value="TreeGrafter"/>
</dbReference>
<reference evidence="6" key="1">
    <citation type="journal article" date="2020" name="Nature">
        <title>Giant virus diversity and host interactions through global metagenomics.</title>
        <authorList>
            <person name="Schulz F."/>
            <person name="Roux S."/>
            <person name="Paez-Espino D."/>
            <person name="Jungbluth S."/>
            <person name="Walsh D.A."/>
            <person name="Denef V.J."/>
            <person name="McMahon K.D."/>
            <person name="Konstantinidis K.T."/>
            <person name="Eloe-Fadrosh E.A."/>
            <person name="Kyrpides N.C."/>
            <person name="Woyke T."/>
        </authorList>
    </citation>
    <scope>NUCLEOTIDE SEQUENCE</scope>
    <source>
        <strain evidence="6">GVMAG-M-3300025880-75</strain>
    </source>
</reference>
<evidence type="ECO:0000256" key="1">
    <source>
        <dbReference type="ARBA" id="ARBA00022741"/>
    </source>
</evidence>
<dbReference type="GO" id="GO:0016787">
    <property type="term" value="F:hydrolase activity"/>
    <property type="evidence" value="ECO:0007669"/>
    <property type="project" value="UniProtKB-KW"/>
</dbReference>
<organism evidence="6">
    <name type="scientific">viral metagenome</name>
    <dbReference type="NCBI Taxonomy" id="1070528"/>
    <lineage>
        <taxon>unclassified sequences</taxon>
        <taxon>metagenomes</taxon>
        <taxon>organismal metagenomes</taxon>
    </lineage>
</organism>